<feature type="signal peptide" evidence="5">
    <location>
        <begin position="1"/>
        <end position="28"/>
    </location>
</feature>
<dbReference type="Proteomes" id="UP000244892">
    <property type="component" value="Chromosome"/>
</dbReference>
<comment type="similarity">
    <text evidence="1">Belongs to the metallo-beta-lactamase superfamily.</text>
</comment>
<keyword evidence="8" id="KW-1185">Reference proteome</keyword>
<evidence type="ECO:0000256" key="3">
    <source>
        <dbReference type="ARBA" id="ARBA00022801"/>
    </source>
</evidence>
<dbReference type="GO" id="GO:0046872">
    <property type="term" value="F:metal ion binding"/>
    <property type="evidence" value="ECO:0007669"/>
    <property type="project" value="UniProtKB-KW"/>
</dbReference>
<keyword evidence="4" id="KW-0862">Zinc</keyword>
<keyword evidence="3 7" id="KW-0378">Hydrolase</keyword>
<evidence type="ECO:0000256" key="2">
    <source>
        <dbReference type="ARBA" id="ARBA00022723"/>
    </source>
</evidence>
<keyword evidence="2" id="KW-0479">Metal-binding</keyword>
<dbReference type="PANTHER" id="PTHR42978:SF6">
    <property type="entry name" value="QUORUM-QUENCHING LACTONASE YTNP-RELATED"/>
    <property type="match status" value="1"/>
</dbReference>
<organism evidence="7 8">
    <name type="scientific">Aquabacterium olei</name>
    <dbReference type="NCBI Taxonomy" id="1296669"/>
    <lineage>
        <taxon>Bacteria</taxon>
        <taxon>Pseudomonadati</taxon>
        <taxon>Pseudomonadota</taxon>
        <taxon>Betaproteobacteria</taxon>
        <taxon>Burkholderiales</taxon>
        <taxon>Aquabacterium</taxon>
    </lineage>
</organism>
<reference evidence="7 8" key="1">
    <citation type="submission" date="2018-05" db="EMBL/GenBank/DDBJ databases">
        <title>complete genome sequence of Aquabacterium olei NBRC 110486.</title>
        <authorList>
            <person name="Tang B."/>
            <person name="Chang J."/>
            <person name="Zhang L."/>
            <person name="Yang H."/>
        </authorList>
    </citation>
    <scope>NUCLEOTIDE SEQUENCE [LARGE SCALE GENOMIC DNA]</scope>
    <source>
        <strain evidence="7 8">NBRC 110486</strain>
    </source>
</reference>
<dbReference type="RefSeq" id="WP_109034582.1">
    <property type="nucleotide sequence ID" value="NZ_CP029210.1"/>
</dbReference>
<gene>
    <name evidence="7" type="ORF">DEH84_02795</name>
</gene>
<evidence type="ECO:0000256" key="5">
    <source>
        <dbReference type="SAM" id="SignalP"/>
    </source>
</evidence>
<dbReference type="CDD" id="cd07720">
    <property type="entry name" value="OPHC2-like_MBL-fold"/>
    <property type="match status" value="1"/>
</dbReference>
<accession>A0A2U8FN41</accession>
<dbReference type="AlphaFoldDB" id="A0A2U8FN41"/>
<evidence type="ECO:0000313" key="8">
    <source>
        <dbReference type="Proteomes" id="UP000244892"/>
    </source>
</evidence>
<feature type="chain" id="PRO_5015922329" evidence="5">
    <location>
        <begin position="29"/>
        <end position="323"/>
    </location>
</feature>
<evidence type="ECO:0000313" key="7">
    <source>
        <dbReference type="EMBL" id="AWI52471.1"/>
    </source>
</evidence>
<proteinExistence type="inferred from homology"/>
<dbReference type="SUPFAM" id="SSF56281">
    <property type="entry name" value="Metallo-hydrolase/oxidoreductase"/>
    <property type="match status" value="1"/>
</dbReference>
<sequence>MSIRLARGLAPFVLGLSVLGAVAPAARAEAPQQKTQVPGYYRQMVGTFEVTALYDGQIMLDAKLLKNASATDIQKLLARQFRTTPTPTAVIAFLINTGERLVLVDAGAGRFFGPGLGQVVPSLKAAGYQPEQVDAVLLTHLHGDHVGGLVQDGQAVFPKATVYASAGDAGHWLSPDVAAKAPEGAQRFFKMAQDGVAPYVKAGAFKTFSGDAEILPGIAPVKSHGHTPGHTSYLLQSRGQQLLVWGDIVHNAAVQFARPQVTIEFDADSKQALATRLKLFGWTAKDALLVAGAHLPFPGLGQVRADGQGRFSWVPVDYAPIAP</sequence>
<evidence type="ECO:0000256" key="1">
    <source>
        <dbReference type="ARBA" id="ARBA00007749"/>
    </source>
</evidence>
<dbReference type="Gene3D" id="3.60.15.10">
    <property type="entry name" value="Ribonuclease Z/Hydroxyacylglutathione hydrolase-like"/>
    <property type="match status" value="1"/>
</dbReference>
<dbReference type="OrthoDB" id="5443440at2"/>
<dbReference type="GO" id="GO:0016787">
    <property type="term" value="F:hydrolase activity"/>
    <property type="evidence" value="ECO:0007669"/>
    <property type="project" value="UniProtKB-KW"/>
</dbReference>
<dbReference type="KEGG" id="aon:DEH84_02795"/>
<dbReference type="EMBL" id="CP029210">
    <property type="protein sequence ID" value="AWI52471.1"/>
    <property type="molecule type" value="Genomic_DNA"/>
</dbReference>
<dbReference type="InterPro" id="IPR051013">
    <property type="entry name" value="MBL_superfamily_lactonases"/>
</dbReference>
<protein>
    <submittedName>
        <fullName evidence="7">MBL fold metallo-hydrolase</fullName>
    </submittedName>
</protein>
<dbReference type="PANTHER" id="PTHR42978">
    <property type="entry name" value="QUORUM-QUENCHING LACTONASE YTNP-RELATED-RELATED"/>
    <property type="match status" value="1"/>
</dbReference>
<keyword evidence="5" id="KW-0732">Signal</keyword>
<evidence type="ECO:0000259" key="6">
    <source>
        <dbReference type="SMART" id="SM00849"/>
    </source>
</evidence>
<dbReference type="InterPro" id="IPR001279">
    <property type="entry name" value="Metallo-B-lactamas"/>
</dbReference>
<dbReference type="SMART" id="SM00849">
    <property type="entry name" value="Lactamase_B"/>
    <property type="match status" value="1"/>
</dbReference>
<evidence type="ECO:0000256" key="4">
    <source>
        <dbReference type="ARBA" id="ARBA00022833"/>
    </source>
</evidence>
<dbReference type="Pfam" id="PF00753">
    <property type="entry name" value="Lactamase_B"/>
    <property type="match status" value="1"/>
</dbReference>
<dbReference type="InterPro" id="IPR036866">
    <property type="entry name" value="RibonucZ/Hydroxyglut_hydro"/>
</dbReference>
<feature type="domain" description="Metallo-beta-lactamase" evidence="6">
    <location>
        <begin position="89"/>
        <end position="294"/>
    </location>
</feature>
<name>A0A2U8FN41_9BURK</name>